<name>A0ABU8RNM6_9ACTN</name>
<proteinExistence type="predicted"/>
<accession>A0ABU8RNM6</accession>
<reference evidence="4 5" key="1">
    <citation type="journal article" date="2017" name="Int. J. Syst. Evol. Microbiol.">
        <title>Pseudokineococcus basanitobsidens sp. nov., isolated from volcanic rock.</title>
        <authorList>
            <person name="Lee D.W."/>
            <person name="Park M.Y."/>
            <person name="Kim J.J."/>
            <person name="Kim B.S."/>
        </authorList>
    </citation>
    <scope>NUCLEOTIDE SEQUENCE [LARGE SCALE GENOMIC DNA]</scope>
    <source>
        <strain evidence="4 5">DSM 103726</strain>
    </source>
</reference>
<feature type="signal peptide" evidence="2">
    <location>
        <begin position="1"/>
        <end position="30"/>
    </location>
</feature>
<dbReference type="Gene3D" id="3.20.20.70">
    <property type="entry name" value="Aldolase class I"/>
    <property type="match status" value="1"/>
</dbReference>
<dbReference type="Pfam" id="PF03537">
    <property type="entry name" value="Glyco_hydro_114"/>
    <property type="match status" value="1"/>
</dbReference>
<keyword evidence="2" id="KW-0732">Signal</keyword>
<dbReference type="PANTHER" id="PTHR35273">
    <property type="entry name" value="ALPHA-1,4 POLYGALACTOSAMINIDASE, PUTATIVE (AFU_ORTHOLOGUE AFUA_3G07890)-RELATED"/>
    <property type="match status" value="1"/>
</dbReference>
<evidence type="ECO:0000313" key="5">
    <source>
        <dbReference type="Proteomes" id="UP001387100"/>
    </source>
</evidence>
<gene>
    <name evidence="4" type="ORF">WDZ17_14720</name>
</gene>
<comment type="caution">
    <text evidence="4">The sequence shown here is derived from an EMBL/GenBank/DDBJ whole genome shotgun (WGS) entry which is preliminary data.</text>
</comment>
<dbReference type="InterPro" id="IPR013785">
    <property type="entry name" value="Aldolase_TIM"/>
</dbReference>
<evidence type="ECO:0000256" key="1">
    <source>
        <dbReference type="SAM" id="MobiDB-lite"/>
    </source>
</evidence>
<evidence type="ECO:0000259" key="3">
    <source>
        <dbReference type="Pfam" id="PF03537"/>
    </source>
</evidence>
<dbReference type="InterPro" id="IPR004352">
    <property type="entry name" value="GH114_TIM-barrel"/>
</dbReference>
<dbReference type="SUPFAM" id="SSF51445">
    <property type="entry name" value="(Trans)glycosidases"/>
    <property type="match status" value="1"/>
</dbReference>
<feature type="domain" description="Glycoside-hydrolase family GH114 TIM-barrel" evidence="3">
    <location>
        <begin position="76"/>
        <end position="296"/>
    </location>
</feature>
<dbReference type="EMBL" id="JBBIAA010000025">
    <property type="protein sequence ID" value="MEJ5946548.1"/>
    <property type="molecule type" value="Genomic_DNA"/>
</dbReference>
<organism evidence="4 5">
    <name type="scientific">Pseudokineococcus basanitobsidens</name>
    <dbReference type="NCBI Taxonomy" id="1926649"/>
    <lineage>
        <taxon>Bacteria</taxon>
        <taxon>Bacillati</taxon>
        <taxon>Actinomycetota</taxon>
        <taxon>Actinomycetes</taxon>
        <taxon>Kineosporiales</taxon>
        <taxon>Kineosporiaceae</taxon>
        <taxon>Pseudokineococcus</taxon>
    </lineage>
</organism>
<dbReference type="PANTHER" id="PTHR35273:SF2">
    <property type="entry name" value="ALPHA-GALACTOSIDASE"/>
    <property type="match status" value="1"/>
</dbReference>
<dbReference type="RefSeq" id="WP_339575931.1">
    <property type="nucleotide sequence ID" value="NZ_JBBIAA010000025.1"/>
</dbReference>
<dbReference type="Proteomes" id="UP001387100">
    <property type="component" value="Unassembled WGS sequence"/>
</dbReference>
<feature type="region of interest" description="Disordered" evidence="1">
    <location>
        <begin position="27"/>
        <end position="71"/>
    </location>
</feature>
<keyword evidence="5" id="KW-1185">Reference proteome</keyword>
<dbReference type="InterPro" id="IPR017853">
    <property type="entry name" value="GH"/>
</dbReference>
<evidence type="ECO:0000256" key="2">
    <source>
        <dbReference type="SAM" id="SignalP"/>
    </source>
</evidence>
<feature type="chain" id="PRO_5045176928" evidence="2">
    <location>
        <begin position="31"/>
        <end position="308"/>
    </location>
</feature>
<sequence length="308" mass="32762">MQTHRWRRLALLLGASLVLACCSASPDAGAAARPRPATTGTATSGGDAARPTATGGAARTTATPVVTPPPVGARADYQLGGAYAPARGVGVVTRDRTEPPARGVYSVCYVNAFQTQPQEAAWWRRHHPDLLLRDGRGRTVEDEGWPGELLLDTRTAATRAGVAAVVGGWLDGCAAKGYRAVELDNLDSWLRSGGRLTTGGNLALAQLLARRAHARGLAVAQKNAPELTRSQVRTAGFDFAVAEECEVYDECDAYTAVHGRRVVEIEYTDNGRAAFRRACAERGGRVSVLLRDRDVVPRGEPGYVSQTC</sequence>
<feature type="compositionally biased region" description="Low complexity" evidence="1">
    <location>
        <begin position="27"/>
        <end position="65"/>
    </location>
</feature>
<dbReference type="PROSITE" id="PS51257">
    <property type="entry name" value="PROKAR_LIPOPROTEIN"/>
    <property type="match status" value="1"/>
</dbReference>
<protein>
    <submittedName>
        <fullName evidence="4">Endo alpha-1,4 polygalactosaminidase</fullName>
    </submittedName>
</protein>
<evidence type="ECO:0000313" key="4">
    <source>
        <dbReference type="EMBL" id="MEJ5946548.1"/>
    </source>
</evidence>